<dbReference type="AlphaFoldDB" id="A0A4R4V8V5"/>
<feature type="compositionally biased region" description="Polar residues" evidence="1">
    <location>
        <begin position="24"/>
        <end position="37"/>
    </location>
</feature>
<gene>
    <name evidence="2" type="ORF">E1181_24425</name>
</gene>
<feature type="compositionally biased region" description="Low complexity" evidence="1">
    <location>
        <begin position="38"/>
        <end position="52"/>
    </location>
</feature>
<evidence type="ECO:0000256" key="1">
    <source>
        <dbReference type="SAM" id="MobiDB-lite"/>
    </source>
</evidence>
<evidence type="ECO:0000313" key="3">
    <source>
        <dbReference type="Proteomes" id="UP000295674"/>
    </source>
</evidence>
<sequence>MEDATAETQARRPSGDEAMVSGKLATSTSPIRSPSRCTESSPPWRPSSPTSTEDARTSPTSSRPRLVTCTGNGWWPEGIVRTTSSVAVSITRTPGVSWEAASA</sequence>
<dbReference type="Proteomes" id="UP000295674">
    <property type="component" value="Unassembled WGS sequence"/>
</dbReference>
<dbReference type="RefSeq" id="WP_132678201.1">
    <property type="nucleotide sequence ID" value="NZ_SMKS01000057.1"/>
</dbReference>
<proteinExistence type="predicted"/>
<reference evidence="2 3" key="1">
    <citation type="submission" date="2019-03" db="EMBL/GenBank/DDBJ databases">
        <title>Draft genome sequences of novel Actinobacteria.</title>
        <authorList>
            <person name="Sahin N."/>
            <person name="Ay H."/>
            <person name="Saygin H."/>
        </authorList>
    </citation>
    <scope>NUCLEOTIDE SEQUENCE [LARGE SCALE GENOMIC DNA]</scope>
    <source>
        <strain evidence="2 3">16K309</strain>
    </source>
</reference>
<evidence type="ECO:0000313" key="2">
    <source>
        <dbReference type="EMBL" id="TDD01758.1"/>
    </source>
</evidence>
<name>A0A4R4V8V5_9PSEU</name>
<organism evidence="2 3">
    <name type="scientific">Saccharopolyspora terrae</name>
    <dbReference type="NCBI Taxonomy" id="2530384"/>
    <lineage>
        <taxon>Bacteria</taxon>
        <taxon>Bacillati</taxon>
        <taxon>Actinomycetota</taxon>
        <taxon>Actinomycetes</taxon>
        <taxon>Pseudonocardiales</taxon>
        <taxon>Pseudonocardiaceae</taxon>
        <taxon>Saccharopolyspora</taxon>
    </lineage>
</organism>
<accession>A0A4R4V8V5</accession>
<feature type="region of interest" description="Disordered" evidence="1">
    <location>
        <begin position="1"/>
        <end position="73"/>
    </location>
</feature>
<dbReference type="EMBL" id="SMKS01000057">
    <property type="protein sequence ID" value="TDD01758.1"/>
    <property type="molecule type" value="Genomic_DNA"/>
</dbReference>
<comment type="caution">
    <text evidence="2">The sequence shown here is derived from an EMBL/GenBank/DDBJ whole genome shotgun (WGS) entry which is preliminary data.</text>
</comment>
<keyword evidence="3" id="KW-1185">Reference proteome</keyword>
<protein>
    <submittedName>
        <fullName evidence="2">Uncharacterized protein</fullName>
    </submittedName>
</protein>